<protein>
    <recommendedName>
        <fullName evidence="3">SnoaL-like protein</fullName>
    </recommendedName>
</protein>
<proteinExistence type="predicted"/>
<name>A0ABT9PAV1_9ACTN</name>
<sequence>MSDADEIAELHTRWVFGWERNPGDDPFDFPGTFGDLYDFAGQNVRLYDDFDPRRRVATTAAEYGANFTPAFDAMTSAHHLVESGPDVLTGTGLAASTLVFLARITTPQAVTDIRTTSSLVWRRTEVGWRIVREHNSTDVLEAGTLDGRVGSRGA</sequence>
<keyword evidence="2" id="KW-1185">Reference proteome</keyword>
<organism evidence="1 2">
    <name type="scientific">Kineosporia succinea</name>
    <dbReference type="NCBI Taxonomy" id="84632"/>
    <lineage>
        <taxon>Bacteria</taxon>
        <taxon>Bacillati</taxon>
        <taxon>Actinomycetota</taxon>
        <taxon>Actinomycetes</taxon>
        <taxon>Kineosporiales</taxon>
        <taxon>Kineosporiaceae</taxon>
        <taxon>Kineosporia</taxon>
    </lineage>
</organism>
<reference evidence="1 2" key="1">
    <citation type="submission" date="2023-07" db="EMBL/GenBank/DDBJ databases">
        <title>Sequencing the genomes of 1000 actinobacteria strains.</title>
        <authorList>
            <person name="Klenk H.-P."/>
        </authorList>
    </citation>
    <scope>NUCLEOTIDE SEQUENCE [LARGE SCALE GENOMIC DNA]</scope>
    <source>
        <strain evidence="1 2">DSM 44388</strain>
    </source>
</reference>
<gene>
    <name evidence="1" type="ORF">J2S57_005069</name>
</gene>
<dbReference type="InterPro" id="IPR032710">
    <property type="entry name" value="NTF2-like_dom_sf"/>
</dbReference>
<comment type="caution">
    <text evidence="1">The sequence shown here is derived from an EMBL/GenBank/DDBJ whole genome shotgun (WGS) entry which is preliminary data.</text>
</comment>
<dbReference type="EMBL" id="JAUSQZ010000001">
    <property type="protein sequence ID" value="MDP9829320.1"/>
    <property type="molecule type" value="Genomic_DNA"/>
</dbReference>
<dbReference type="SUPFAM" id="SSF54427">
    <property type="entry name" value="NTF2-like"/>
    <property type="match status" value="1"/>
</dbReference>
<evidence type="ECO:0000313" key="2">
    <source>
        <dbReference type="Proteomes" id="UP001235712"/>
    </source>
</evidence>
<evidence type="ECO:0000313" key="1">
    <source>
        <dbReference type="EMBL" id="MDP9829320.1"/>
    </source>
</evidence>
<dbReference type="Gene3D" id="3.10.450.50">
    <property type="match status" value="1"/>
</dbReference>
<dbReference type="Proteomes" id="UP001235712">
    <property type="component" value="Unassembled WGS sequence"/>
</dbReference>
<dbReference type="RefSeq" id="WP_307247399.1">
    <property type="nucleotide sequence ID" value="NZ_JAUSQZ010000001.1"/>
</dbReference>
<accession>A0ABT9PAV1</accession>
<evidence type="ECO:0008006" key="3">
    <source>
        <dbReference type="Google" id="ProtNLM"/>
    </source>
</evidence>